<dbReference type="Proteomes" id="UP001443914">
    <property type="component" value="Unassembled WGS sequence"/>
</dbReference>
<feature type="region of interest" description="Disordered" evidence="2">
    <location>
        <begin position="303"/>
        <end position="326"/>
    </location>
</feature>
<evidence type="ECO:0000313" key="4">
    <source>
        <dbReference type="EMBL" id="KAK9697647.1"/>
    </source>
</evidence>
<comment type="caution">
    <text evidence="4">The sequence shown here is derived from an EMBL/GenBank/DDBJ whole genome shotgun (WGS) entry which is preliminary data.</text>
</comment>
<dbReference type="Gene3D" id="4.10.60.10">
    <property type="entry name" value="Zinc finger, CCHC-type"/>
    <property type="match status" value="1"/>
</dbReference>
<keyword evidence="1" id="KW-0863">Zinc-finger</keyword>
<dbReference type="GO" id="GO:0003676">
    <property type="term" value="F:nucleic acid binding"/>
    <property type="evidence" value="ECO:0007669"/>
    <property type="project" value="InterPro"/>
</dbReference>
<evidence type="ECO:0000256" key="2">
    <source>
        <dbReference type="SAM" id="MobiDB-lite"/>
    </source>
</evidence>
<dbReference type="PANTHER" id="PTHR34482:SF49">
    <property type="entry name" value="RETROTRANSPOSON GAG DOMAIN-CONTAINING PROTEIN"/>
    <property type="match status" value="1"/>
</dbReference>
<dbReference type="GO" id="GO:0008270">
    <property type="term" value="F:zinc ion binding"/>
    <property type="evidence" value="ECO:0007669"/>
    <property type="project" value="UniProtKB-KW"/>
</dbReference>
<keyword evidence="5" id="KW-1185">Reference proteome</keyword>
<dbReference type="AlphaFoldDB" id="A0AAW1J3R1"/>
<gene>
    <name evidence="4" type="ORF">RND81_08G051100</name>
</gene>
<evidence type="ECO:0000259" key="3">
    <source>
        <dbReference type="PROSITE" id="PS50158"/>
    </source>
</evidence>
<name>A0AAW1J3R1_SAPOF</name>
<dbReference type="PROSITE" id="PS50158">
    <property type="entry name" value="ZF_CCHC"/>
    <property type="match status" value="1"/>
</dbReference>
<evidence type="ECO:0000256" key="1">
    <source>
        <dbReference type="PROSITE-ProRule" id="PRU00047"/>
    </source>
</evidence>
<feature type="region of interest" description="Disordered" evidence="2">
    <location>
        <begin position="220"/>
        <end position="264"/>
    </location>
</feature>
<dbReference type="PANTHER" id="PTHR34482">
    <property type="entry name" value="DNA DAMAGE-INDUCIBLE PROTEIN 1-LIKE"/>
    <property type="match status" value="1"/>
</dbReference>
<feature type="compositionally biased region" description="Basic and acidic residues" evidence="2">
    <location>
        <begin position="247"/>
        <end position="259"/>
    </location>
</feature>
<dbReference type="InterPro" id="IPR005162">
    <property type="entry name" value="Retrotrans_gag_dom"/>
</dbReference>
<dbReference type="EMBL" id="JBDFQZ010000008">
    <property type="protein sequence ID" value="KAK9697647.1"/>
    <property type="molecule type" value="Genomic_DNA"/>
</dbReference>
<proteinExistence type="predicted"/>
<accession>A0AAW1J3R1</accession>
<reference evidence="4" key="1">
    <citation type="submission" date="2024-03" db="EMBL/GenBank/DDBJ databases">
        <title>WGS assembly of Saponaria officinalis var. Norfolk2.</title>
        <authorList>
            <person name="Jenkins J."/>
            <person name="Shu S."/>
            <person name="Grimwood J."/>
            <person name="Barry K."/>
            <person name="Goodstein D."/>
            <person name="Schmutz J."/>
            <person name="Leebens-Mack J."/>
            <person name="Osbourn A."/>
        </authorList>
    </citation>
    <scope>NUCLEOTIDE SEQUENCE [LARGE SCALE GENOMIC DNA]</scope>
    <source>
        <strain evidence="4">JIC</strain>
    </source>
</reference>
<dbReference type="Pfam" id="PF03732">
    <property type="entry name" value="Retrotrans_gag"/>
    <property type="match status" value="1"/>
</dbReference>
<sequence length="348" mass="39768">MVRPGGKQERREAADVARMRRLEDAFIAFANNANQAGGQQQQLQAIFDKFARRRPPTYDGLCDPVVLEAWIREMEKLFTATLCPEDQKVGIATYYLQREADNWWSISRAAIQAQPGFGWAHFCEALKRRFYPDELRWQKERDFLRLEQGKFSVQTYADKFMELSRFATTIVLEETSRVRRFEKNLTPKVRTVLAGSPSVTFQQAYDRALSVYESVKAEEAETERRNPSLSEILNVKRPFSPQSSYQETKKARFEPKPSDNRTSGTPAMICYKCRKPYHPGKSCDGSPMLCFICKKPRHKAKDCPKKFPGAVRGPRSGSGSQTRKGRISVMTRVGAKSHPDSMSGIFLL</sequence>
<keyword evidence="1" id="KW-0862">Zinc</keyword>
<protein>
    <recommendedName>
        <fullName evidence="3">CCHC-type domain-containing protein</fullName>
    </recommendedName>
</protein>
<organism evidence="4 5">
    <name type="scientific">Saponaria officinalis</name>
    <name type="common">Common soapwort</name>
    <name type="synonym">Lychnis saponaria</name>
    <dbReference type="NCBI Taxonomy" id="3572"/>
    <lineage>
        <taxon>Eukaryota</taxon>
        <taxon>Viridiplantae</taxon>
        <taxon>Streptophyta</taxon>
        <taxon>Embryophyta</taxon>
        <taxon>Tracheophyta</taxon>
        <taxon>Spermatophyta</taxon>
        <taxon>Magnoliopsida</taxon>
        <taxon>eudicotyledons</taxon>
        <taxon>Gunneridae</taxon>
        <taxon>Pentapetalae</taxon>
        <taxon>Caryophyllales</taxon>
        <taxon>Caryophyllaceae</taxon>
        <taxon>Caryophylleae</taxon>
        <taxon>Saponaria</taxon>
    </lineage>
</organism>
<dbReference type="InterPro" id="IPR036875">
    <property type="entry name" value="Znf_CCHC_sf"/>
</dbReference>
<dbReference type="SUPFAM" id="SSF57756">
    <property type="entry name" value="Retrovirus zinc finger-like domains"/>
    <property type="match status" value="1"/>
</dbReference>
<dbReference type="SMART" id="SM00343">
    <property type="entry name" value="ZnF_C2HC"/>
    <property type="match status" value="2"/>
</dbReference>
<feature type="domain" description="CCHC-type" evidence="3">
    <location>
        <begin position="290"/>
        <end position="305"/>
    </location>
</feature>
<dbReference type="InterPro" id="IPR001878">
    <property type="entry name" value="Znf_CCHC"/>
</dbReference>
<evidence type="ECO:0000313" key="5">
    <source>
        <dbReference type="Proteomes" id="UP001443914"/>
    </source>
</evidence>
<keyword evidence="1" id="KW-0479">Metal-binding</keyword>